<dbReference type="AlphaFoldDB" id="A0A8J2LW06"/>
<reference evidence="6" key="1">
    <citation type="submission" date="2021-09" db="EMBL/GenBank/DDBJ databases">
        <authorList>
            <consortium name="Pathogen Informatics"/>
        </authorList>
    </citation>
    <scope>NUCLEOTIDE SEQUENCE</scope>
</reference>
<evidence type="ECO:0000256" key="3">
    <source>
        <dbReference type="ARBA" id="ARBA00023004"/>
    </source>
</evidence>
<dbReference type="InterPro" id="IPR009050">
    <property type="entry name" value="Globin-like_sf"/>
</dbReference>
<keyword evidence="4" id="KW-0813">Transport</keyword>
<keyword evidence="7" id="KW-1185">Reference proteome</keyword>
<dbReference type="Proteomes" id="UP000746747">
    <property type="component" value="Unassembled WGS sequence"/>
</dbReference>
<dbReference type="EMBL" id="CAKAEH010000434">
    <property type="protein sequence ID" value="CAG9530967.1"/>
    <property type="molecule type" value="Genomic_DNA"/>
</dbReference>
<evidence type="ECO:0000313" key="6">
    <source>
        <dbReference type="EMBL" id="CAG9530967.1"/>
    </source>
</evidence>
<keyword evidence="3" id="KW-0408">Iron</keyword>
<sequence length="199" mass="23099">MLCRCFKFGAANSSNATVTPAVKAQNSNAKDNVISRIPLTEKQKFVLTKNWKGIDREVTEAGVEMFLKLFSLHPEYFELFPFHGIATSNEEKQRMDESLRAHGENVMKFIGQVISNIGNDEKFFQLIDENGRYHAHKKLFKPELFWMIEEPFLYSMKSILRERYTDNMCSIYKTVIKLILSELVKSCDDELRKGQTINE</sequence>
<evidence type="ECO:0000256" key="4">
    <source>
        <dbReference type="RuleBase" id="RU000356"/>
    </source>
</evidence>
<proteinExistence type="inferred from homology"/>
<keyword evidence="4" id="KW-0561">Oxygen transport</keyword>
<dbReference type="PANTHER" id="PTHR46458:SF5">
    <property type="entry name" value="GLOBIN FAMILY PROFILE DOMAIN-CONTAINING PROTEIN"/>
    <property type="match status" value="1"/>
</dbReference>
<evidence type="ECO:0000313" key="7">
    <source>
        <dbReference type="Proteomes" id="UP000746747"/>
    </source>
</evidence>
<name>A0A8J2LW06_9BILA</name>
<protein>
    <recommendedName>
        <fullName evidence="5">Globin domain-containing protein</fullName>
    </recommendedName>
</protein>
<comment type="similarity">
    <text evidence="4">Belongs to the globin family.</text>
</comment>
<evidence type="ECO:0000256" key="1">
    <source>
        <dbReference type="ARBA" id="ARBA00022617"/>
    </source>
</evidence>
<dbReference type="InterPro" id="IPR012292">
    <property type="entry name" value="Globin/Proto"/>
</dbReference>
<accession>A0A8J2LW06</accession>
<dbReference type="GO" id="GO:0019825">
    <property type="term" value="F:oxygen binding"/>
    <property type="evidence" value="ECO:0007669"/>
    <property type="project" value="InterPro"/>
</dbReference>
<keyword evidence="2" id="KW-0479">Metal-binding</keyword>
<dbReference type="OrthoDB" id="6344802at2759"/>
<dbReference type="GO" id="GO:0020037">
    <property type="term" value="F:heme binding"/>
    <property type="evidence" value="ECO:0007669"/>
    <property type="project" value="InterPro"/>
</dbReference>
<comment type="caution">
    <text evidence="6">The sequence shown here is derived from an EMBL/GenBank/DDBJ whole genome shotgun (WGS) entry which is preliminary data.</text>
</comment>
<evidence type="ECO:0000259" key="5">
    <source>
        <dbReference type="PROSITE" id="PS01033"/>
    </source>
</evidence>
<gene>
    <name evidence="6" type="ORF">CJOHNSTONI_LOCUS1405</name>
</gene>
<evidence type="ECO:0000256" key="2">
    <source>
        <dbReference type="ARBA" id="ARBA00022723"/>
    </source>
</evidence>
<dbReference type="PROSITE" id="PS01033">
    <property type="entry name" value="GLOBIN"/>
    <property type="match status" value="1"/>
</dbReference>
<keyword evidence="1 4" id="KW-0349">Heme</keyword>
<dbReference type="InterPro" id="IPR050532">
    <property type="entry name" value="Globin-like_OT"/>
</dbReference>
<dbReference type="GO" id="GO:0046872">
    <property type="term" value="F:metal ion binding"/>
    <property type="evidence" value="ECO:0007669"/>
    <property type="project" value="UniProtKB-KW"/>
</dbReference>
<dbReference type="PANTHER" id="PTHR46458">
    <property type="entry name" value="BLR2807 PROTEIN"/>
    <property type="match status" value="1"/>
</dbReference>
<organism evidence="6 7">
    <name type="scientific">Cercopithifilaria johnstoni</name>
    <dbReference type="NCBI Taxonomy" id="2874296"/>
    <lineage>
        <taxon>Eukaryota</taxon>
        <taxon>Metazoa</taxon>
        <taxon>Ecdysozoa</taxon>
        <taxon>Nematoda</taxon>
        <taxon>Chromadorea</taxon>
        <taxon>Rhabditida</taxon>
        <taxon>Spirurina</taxon>
        <taxon>Spiruromorpha</taxon>
        <taxon>Filarioidea</taxon>
        <taxon>Onchocercidae</taxon>
        <taxon>Cercopithifilaria</taxon>
    </lineage>
</organism>
<dbReference type="Gene3D" id="1.10.490.10">
    <property type="entry name" value="Globins"/>
    <property type="match status" value="1"/>
</dbReference>
<dbReference type="Pfam" id="PF00042">
    <property type="entry name" value="Globin"/>
    <property type="match status" value="1"/>
</dbReference>
<feature type="domain" description="Globin" evidence="5">
    <location>
        <begin position="38"/>
        <end position="165"/>
    </location>
</feature>
<dbReference type="SUPFAM" id="SSF46458">
    <property type="entry name" value="Globin-like"/>
    <property type="match status" value="1"/>
</dbReference>
<dbReference type="InterPro" id="IPR000971">
    <property type="entry name" value="Globin"/>
</dbReference>
<dbReference type="GO" id="GO:0005344">
    <property type="term" value="F:oxygen carrier activity"/>
    <property type="evidence" value="ECO:0007669"/>
    <property type="project" value="UniProtKB-KW"/>
</dbReference>